<dbReference type="CDD" id="cd19535">
    <property type="entry name" value="Cyc_NRPS"/>
    <property type="match status" value="1"/>
</dbReference>
<feature type="domain" description="Carrier" evidence="10">
    <location>
        <begin position="1452"/>
        <end position="1533"/>
    </location>
</feature>
<dbReference type="InterPro" id="IPR044894">
    <property type="entry name" value="TubC_N_sf"/>
</dbReference>
<dbReference type="InterPro" id="IPR041464">
    <property type="entry name" value="TubC_N"/>
</dbReference>
<comment type="similarity">
    <text evidence="3">Belongs to the ATP-dependent AMP-binding enzyme family. MbtB subfamily.</text>
</comment>
<dbReference type="SUPFAM" id="SSF56801">
    <property type="entry name" value="Acetyl-CoA synthetase-like"/>
    <property type="match status" value="1"/>
</dbReference>
<dbReference type="SUPFAM" id="SSF53474">
    <property type="entry name" value="alpha/beta-Hydrolases"/>
    <property type="match status" value="1"/>
</dbReference>
<evidence type="ECO:0000256" key="2">
    <source>
        <dbReference type="ARBA" id="ARBA00005102"/>
    </source>
</evidence>
<comment type="pathway">
    <text evidence="2">Siderophore biosynthesis; mycobactin biosynthesis.</text>
</comment>
<dbReference type="InterPro" id="IPR001031">
    <property type="entry name" value="Thioesterase"/>
</dbReference>
<dbReference type="SUPFAM" id="SSF52777">
    <property type="entry name" value="CoA-dependent acyltransferases"/>
    <property type="match status" value="2"/>
</dbReference>
<dbReference type="GO" id="GO:0005737">
    <property type="term" value="C:cytoplasm"/>
    <property type="evidence" value="ECO:0007669"/>
    <property type="project" value="TreeGrafter"/>
</dbReference>
<evidence type="ECO:0000313" key="12">
    <source>
        <dbReference type="Proteomes" id="UP000295560"/>
    </source>
</evidence>
<dbReference type="RefSeq" id="WP_132422151.1">
    <property type="nucleotide sequence ID" value="NZ_SMFZ01000001.1"/>
</dbReference>
<comment type="cofactor">
    <cofactor evidence="1">
        <name>pantetheine 4'-phosphate</name>
        <dbReference type="ChEBI" id="CHEBI:47942"/>
    </cofactor>
</comment>
<organism evidence="11 12">
    <name type="scientific">Pseudonocardia endophytica</name>
    <dbReference type="NCBI Taxonomy" id="401976"/>
    <lineage>
        <taxon>Bacteria</taxon>
        <taxon>Bacillati</taxon>
        <taxon>Actinomycetota</taxon>
        <taxon>Actinomycetes</taxon>
        <taxon>Pseudonocardiales</taxon>
        <taxon>Pseudonocardiaceae</taxon>
        <taxon>Pseudonocardia</taxon>
    </lineage>
</organism>
<dbReference type="InterPro" id="IPR020806">
    <property type="entry name" value="PKS_PP-bd"/>
</dbReference>
<dbReference type="PANTHER" id="PTHR45527:SF10">
    <property type="entry name" value="PYOCHELIN SYNTHASE PCHF"/>
    <property type="match status" value="1"/>
</dbReference>
<gene>
    <name evidence="11" type="ORF">EV378_1538</name>
</gene>
<evidence type="ECO:0000313" key="11">
    <source>
        <dbReference type="EMBL" id="TCK25718.1"/>
    </source>
</evidence>
<evidence type="ECO:0000256" key="1">
    <source>
        <dbReference type="ARBA" id="ARBA00001957"/>
    </source>
</evidence>
<dbReference type="PROSITE" id="PS00012">
    <property type="entry name" value="PHOSPHOPANTETHEINE"/>
    <property type="match status" value="1"/>
</dbReference>
<dbReference type="Gene3D" id="1.10.1200.10">
    <property type="entry name" value="ACP-like"/>
    <property type="match status" value="1"/>
</dbReference>
<evidence type="ECO:0000256" key="7">
    <source>
        <dbReference type="ARBA" id="ARBA00022598"/>
    </source>
</evidence>
<dbReference type="EMBL" id="SMFZ01000001">
    <property type="protein sequence ID" value="TCK25718.1"/>
    <property type="molecule type" value="Genomic_DNA"/>
</dbReference>
<dbReference type="SMART" id="SM00823">
    <property type="entry name" value="PKS_PP"/>
    <property type="match status" value="1"/>
</dbReference>
<dbReference type="InterPro" id="IPR042099">
    <property type="entry name" value="ANL_N_sf"/>
</dbReference>
<comment type="caution">
    <text evidence="11">The sequence shown here is derived from an EMBL/GenBank/DDBJ whole genome shotgun (WGS) entry which is preliminary data.</text>
</comment>
<dbReference type="InterPro" id="IPR020845">
    <property type="entry name" value="AMP-binding_CS"/>
</dbReference>
<dbReference type="FunFam" id="3.40.50.12780:FF:000012">
    <property type="entry name" value="Non-ribosomal peptide synthetase"/>
    <property type="match status" value="1"/>
</dbReference>
<dbReference type="GO" id="GO:0043041">
    <property type="term" value="P:amino acid activation for nonribosomal peptide biosynthetic process"/>
    <property type="evidence" value="ECO:0007669"/>
    <property type="project" value="TreeGrafter"/>
</dbReference>
<dbReference type="Pfam" id="PF00550">
    <property type="entry name" value="PP-binding"/>
    <property type="match status" value="1"/>
</dbReference>
<evidence type="ECO:0000256" key="3">
    <source>
        <dbReference type="ARBA" id="ARBA00007380"/>
    </source>
</evidence>
<dbReference type="Pfam" id="PF18563">
    <property type="entry name" value="TubC_N"/>
    <property type="match status" value="1"/>
</dbReference>
<dbReference type="Gene3D" id="3.30.559.10">
    <property type="entry name" value="Chloramphenicol acetyltransferase-like domain"/>
    <property type="match status" value="1"/>
</dbReference>
<dbReference type="NCBIfam" id="TIGR01733">
    <property type="entry name" value="AA-adenyl-dom"/>
    <property type="match status" value="1"/>
</dbReference>
<dbReference type="OrthoDB" id="2472181at2"/>
<evidence type="ECO:0000256" key="5">
    <source>
        <dbReference type="ARBA" id="ARBA00022450"/>
    </source>
</evidence>
<keyword evidence="7" id="KW-0436">Ligase</keyword>
<keyword evidence="12" id="KW-1185">Reference proteome</keyword>
<dbReference type="InterPro" id="IPR057737">
    <property type="entry name" value="Condensation_MtbB-like"/>
</dbReference>
<dbReference type="Gene3D" id="3.40.50.12780">
    <property type="entry name" value="N-terminal domain of ligase-like"/>
    <property type="match status" value="1"/>
</dbReference>
<dbReference type="PANTHER" id="PTHR45527">
    <property type="entry name" value="NONRIBOSOMAL PEPTIDE SYNTHETASE"/>
    <property type="match status" value="1"/>
</dbReference>
<dbReference type="InterPro" id="IPR029058">
    <property type="entry name" value="AB_hydrolase_fold"/>
</dbReference>
<dbReference type="PROSITE" id="PS00455">
    <property type="entry name" value="AMP_BINDING"/>
    <property type="match status" value="1"/>
</dbReference>
<dbReference type="Gene3D" id="3.40.50.1820">
    <property type="entry name" value="alpha/beta hydrolase"/>
    <property type="match status" value="1"/>
</dbReference>
<dbReference type="Gene3D" id="1.10.10.1830">
    <property type="entry name" value="Non-ribosomal peptide synthase, adenylation domain"/>
    <property type="match status" value="1"/>
</dbReference>
<dbReference type="Gene3D" id="3.30.300.30">
    <property type="match status" value="1"/>
</dbReference>
<dbReference type="Pfam" id="PF00501">
    <property type="entry name" value="AMP-binding"/>
    <property type="match status" value="1"/>
</dbReference>
<evidence type="ECO:0000259" key="10">
    <source>
        <dbReference type="PROSITE" id="PS50075"/>
    </source>
</evidence>
<keyword evidence="6" id="KW-0597">Phosphoprotein</keyword>
<evidence type="ECO:0000256" key="4">
    <source>
        <dbReference type="ARBA" id="ARBA00016743"/>
    </source>
</evidence>
<name>A0A4R1HTZ7_PSEEN</name>
<evidence type="ECO:0000256" key="9">
    <source>
        <dbReference type="ARBA" id="ARBA00033440"/>
    </source>
</evidence>
<evidence type="ECO:0000256" key="8">
    <source>
        <dbReference type="ARBA" id="ARBA00022737"/>
    </source>
</evidence>
<keyword evidence="5" id="KW-0596">Phosphopantetheine</keyword>
<dbReference type="InterPro" id="IPR013217">
    <property type="entry name" value="Methyltransf_12"/>
</dbReference>
<dbReference type="SUPFAM" id="SSF53335">
    <property type="entry name" value="S-adenosyl-L-methionine-dependent methyltransferases"/>
    <property type="match status" value="1"/>
</dbReference>
<dbReference type="Gene3D" id="3.40.50.150">
    <property type="entry name" value="Vaccinia Virus protein VP39"/>
    <property type="match status" value="1"/>
</dbReference>
<dbReference type="GO" id="GO:0009403">
    <property type="term" value="P:toxin biosynthetic process"/>
    <property type="evidence" value="ECO:0007669"/>
    <property type="project" value="UniProtKB-ARBA"/>
</dbReference>
<accession>A0A4R1HTZ7</accession>
<dbReference type="FunFam" id="2.30.38.10:FF:000001">
    <property type="entry name" value="Non-ribosomal peptide synthetase PvdI"/>
    <property type="match status" value="1"/>
</dbReference>
<evidence type="ECO:0000256" key="6">
    <source>
        <dbReference type="ARBA" id="ARBA00022553"/>
    </source>
</evidence>
<dbReference type="Pfam" id="PF00668">
    <property type="entry name" value="Condensation"/>
    <property type="match status" value="1"/>
</dbReference>
<dbReference type="Pfam" id="PF08242">
    <property type="entry name" value="Methyltransf_12"/>
    <property type="match status" value="1"/>
</dbReference>
<dbReference type="PROSITE" id="PS50075">
    <property type="entry name" value="CARRIER"/>
    <property type="match status" value="1"/>
</dbReference>
<dbReference type="InterPro" id="IPR001242">
    <property type="entry name" value="Condensation_dom"/>
</dbReference>
<dbReference type="FunFam" id="1.10.1200.10:FF:000016">
    <property type="entry name" value="Non-ribosomal peptide synthase"/>
    <property type="match status" value="1"/>
</dbReference>
<dbReference type="InterPro" id="IPR045851">
    <property type="entry name" value="AMP-bd_C_sf"/>
</dbReference>
<dbReference type="Gene3D" id="3.30.559.30">
    <property type="entry name" value="Nonribosomal peptide synthetase, condensation domain"/>
    <property type="match status" value="1"/>
</dbReference>
<dbReference type="CDD" id="cd02440">
    <property type="entry name" value="AdoMet_MTases"/>
    <property type="match status" value="1"/>
</dbReference>
<dbReference type="FunFam" id="3.30.559.30:FF:000006">
    <property type="entry name" value="Yersiniabactin polyketide/non-ribosomal peptide synthetase"/>
    <property type="match status" value="1"/>
</dbReference>
<dbReference type="InterPro" id="IPR009081">
    <property type="entry name" value="PP-bd_ACP"/>
</dbReference>
<dbReference type="InterPro" id="IPR000873">
    <property type="entry name" value="AMP-dep_synth/lig_dom"/>
</dbReference>
<dbReference type="InterPro" id="IPR029063">
    <property type="entry name" value="SAM-dependent_MTases_sf"/>
</dbReference>
<dbReference type="SUPFAM" id="SSF47336">
    <property type="entry name" value="ACP-like"/>
    <property type="match status" value="1"/>
</dbReference>
<keyword evidence="8" id="KW-0677">Repeat</keyword>
<dbReference type="InterPro" id="IPR006162">
    <property type="entry name" value="Ppantetheine_attach_site"/>
</dbReference>
<proteinExistence type="inferred from homology"/>
<dbReference type="FunFam" id="3.30.559.10:FF:000023">
    <property type="entry name" value="Non-ribosomal peptide synthetase"/>
    <property type="match status" value="1"/>
</dbReference>
<dbReference type="GO" id="GO:0016874">
    <property type="term" value="F:ligase activity"/>
    <property type="evidence" value="ECO:0007669"/>
    <property type="project" value="UniProtKB-KW"/>
</dbReference>
<dbReference type="InterPro" id="IPR036736">
    <property type="entry name" value="ACP-like_sf"/>
</dbReference>
<dbReference type="InterPro" id="IPR023213">
    <property type="entry name" value="CAT-like_dom_sf"/>
</dbReference>
<sequence>MTSTAQTAPSAARQDVAALVREIEELGVRLWTDDGRLRFRAPRGVITDELRERLRENRTGIVEHLSDDRPVIAADPDAAHAPFPLTDVQSAYLLGRRDAFGYGGVACHAYLEAAFTDLDPARLQDAWRALVARHGMLRAVVHPDGHQQVLPEVPDYEIAVDDLRGAGQDAVDAAVARTRAELDHRVHPTDRWPLFDLRVTRSDGRALLHLSIDLLIADYASVQLLLAELDRLYREPETPLPPLEIGFRDHVLAVRGRAGGPAHERDRAYWAARIDDLPPAPELPVAPDAERAAGVVPRFRRWRDALTPSEWTALRDRAAAEGISPTGALTAAYAEVIGRWSRHPRFTLNLTLLGRPPVHPQVGALVGDFTSVTLLAVEQDRSATFRERAGAVAAQLFEDMDHRSHSGIEVIREIARRRGRREALMPVVFTSAVGLNADEHAEALTGQGTLVHGITQTPQVWLDCQVLEHHGALQISWDVRDGVLPDAVVDDMFAAYVALVRALARDAGTWRDTCPVGLPPAQAQRRAEVNDTAAPLPDERLHDGFVARARQAPDEPAVVTSSASLSYADVAAGAGAVAQALRAVGHEPGGIVGVLTERGPEQVLAVLGTTIVGGVYLPVDTNQPPARRDALLADAGVRTVLTQSWLSTLDLPAGIRVIAVDRLGPSTDVPEPAAVDPDDLAYVIYTSGSTGAPKGVMTTHRAAVNTVADINRRFRVGPGDRVLGLAQLGFDLSVYDVFGTLAAGATLVLPDPDRRGDPSHWARLAAATGVTVWNSVPAQLQMLEHYLAAEDPADPLPSVRLALLSGDWIPVTLPAAIASRLPGCALVSLGGATEAAIWSIVHPIGDVPDGARSVPYGTPLTNQTFHVLDGALDPVPDLVPGELYIGGAGLARGYLGDPERTAERFVRHPVTGERLYRTGDLGRYLPDGVIEFLGREDDQVKIRGHRIELAEVEAALTSHPAVGAAAVVVDDDPGADRTTRGLDRRLAAFAEPQRAPRPDDGFAAQLAAAATAAGADATRDLDRSVIVEFSEMLDAVCLLSMAHAFRRVGLFPDAGPGHLIEEIQRTAEVAPPHRRQVRRWLATLRDNGMISHDPVTGRWHDLTPTDDASVAAAWEAAEAVQAGLVYPDELMRYFRACTDHLPALLRDDQGPMQLMFPDGGLETADAAYRNNLYARYLNRAVIAAVEMLVDRHTGPAPLRVLEIGAGVGGTSNDLVPALARRVAAGADVEYTFTDISHFFLNEARERFRDLPWMRYGIFDIDEPFREQGLTAGTYDVVVAANVMHNARHVGRAVEQFSELLVPGGVFVMLESTKEHHEVMVSMEFMMEFDESRPDFSDVRAGQERVFVLRDEWSDVFAAAGGETAVVLPAPDDELSVLGQNLFVTRFRSDRVRTDVESLRAHLAHRLPEHMIPSHLELVGALPLSGTGKVDRRTLTSWLPSAPAAATASGGAAPRTETERLVATLWAQVLGTTGVGRDDDFFRIGGDSLLVAQLVGALRTQLPAAADLDWDGLLRQMLNEPTVAALAAHLDATQAGGAPPAASPVIPMGGSGASRAEPVRVLVHEGLGSIAPYRPLAARLAGHGPVIGLAVPSAEAYLARDPDTLIVDLAAEYAELLGERHERFHVVGYCMGGLLATELARKLTAGGAAVDSLSIVSSYRIPQVTDDVVLEYCYLRVMGVDPVLLGYPADEAAVSRALRTVVAEHDGAVPPGAVAGLAGRDGLGEVAGAFARVAERNPAERMAGITAAIAATAGAGADVPEDVLSPYRVFRHAFQATAVHEPVPYDGDVTFLRQHGANHFLPELAADMTEFWRTVCTGRFTVHDIGGDHFTCMSDPHADELSRLVLAAQRGGSR</sequence>
<dbReference type="GO" id="GO:0031177">
    <property type="term" value="F:phosphopantetheine binding"/>
    <property type="evidence" value="ECO:0007669"/>
    <property type="project" value="InterPro"/>
</dbReference>
<protein>
    <recommendedName>
        <fullName evidence="4">Phenyloxazoline synthase MbtB</fullName>
    </recommendedName>
    <alternativeName>
        <fullName evidence="9">Mycobactin synthetase protein B</fullName>
    </alternativeName>
</protein>
<dbReference type="InterPro" id="IPR010071">
    <property type="entry name" value="AA_adenyl_dom"/>
</dbReference>
<dbReference type="Proteomes" id="UP000295560">
    <property type="component" value="Unassembled WGS sequence"/>
</dbReference>
<reference evidence="11 12" key="1">
    <citation type="submission" date="2019-03" db="EMBL/GenBank/DDBJ databases">
        <title>Sequencing the genomes of 1000 actinobacteria strains.</title>
        <authorList>
            <person name="Klenk H.-P."/>
        </authorList>
    </citation>
    <scope>NUCLEOTIDE SEQUENCE [LARGE SCALE GENOMIC DNA]</scope>
    <source>
        <strain evidence="11 12">DSM 44969</strain>
    </source>
</reference>
<dbReference type="GO" id="GO:0000036">
    <property type="term" value="F:acyl carrier activity"/>
    <property type="evidence" value="ECO:0007669"/>
    <property type="project" value="TreeGrafter"/>
</dbReference>
<dbReference type="Pfam" id="PF00975">
    <property type="entry name" value="Thioesterase"/>
    <property type="match status" value="1"/>
</dbReference>